<dbReference type="InterPro" id="IPR008801">
    <property type="entry name" value="RALF"/>
</dbReference>
<sequence>MAPIPLSLLLILLISLLPSPLQPLQHQETPSNLDRESKEAYSNGEICRGNEAGCSKWSGFAERRVVFELEQYISYGALMADRVPCPPGCGRPYYTKDCYRARGSVRPYDRGCSVITGCERYTG</sequence>
<dbReference type="AlphaFoldDB" id="W1P4R3"/>
<feature type="chain" id="PRO_5004807733" description="Rapid ALkalinization Factor" evidence="5">
    <location>
        <begin position="24"/>
        <end position="123"/>
    </location>
</feature>
<evidence type="ECO:0008006" key="8">
    <source>
        <dbReference type="Google" id="ProtNLM"/>
    </source>
</evidence>
<gene>
    <name evidence="6" type="ORF">AMTR_s00135p00065180</name>
</gene>
<evidence type="ECO:0000256" key="5">
    <source>
        <dbReference type="SAM" id="SignalP"/>
    </source>
</evidence>
<protein>
    <recommendedName>
        <fullName evidence="8">Rapid ALkalinization Factor</fullName>
    </recommendedName>
</protein>
<accession>W1P4R3</accession>
<dbReference type="Proteomes" id="UP000017836">
    <property type="component" value="Unassembled WGS sequence"/>
</dbReference>
<keyword evidence="3 5" id="KW-0732">Signal</keyword>
<dbReference type="HOGENOM" id="CLU_2018323_0_0_1"/>
<proteinExistence type="inferred from homology"/>
<dbReference type="EMBL" id="KI394463">
    <property type="protein sequence ID" value="ERN02908.1"/>
    <property type="molecule type" value="Genomic_DNA"/>
</dbReference>
<comment type="similarity">
    <text evidence="1">Belongs to the plant rapid alkalinization factor (RALF) family.</text>
</comment>
<evidence type="ECO:0000313" key="7">
    <source>
        <dbReference type="Proteomes" id="UP000017836"/>
    </source>
</evidence>
<dbReference type="PANTHER" id="PTHR33136:SF6">
    <property type="entry name" value="PROTEIN RALF-LIKE 34"/>
    <property type="match status" value="1"/>
</dbReference>
<name>W1P4R3_AMBTC</name>
<organism evidence="6 7">
    <name type="scientific">Amborella trichopoda</name>
    <dbReference type="NCBI Taxonomy" id="13333"/>
    <lineage>
        <taxon>Eukaryota</taxon>
        <taxon>Viridiplantae</taxon>
        <taxon>Streptophyta</taxon>
        <taxon>Embryophyta</taxon>
        <taxon>Tracheophyta</taxon>
        <taxon>Spermatophyta</taxon>
        <taxon>Magnoliopsida</taxon>
        <taxon>Amborellales</taxon>
        <taxon>Amborellaceae</taxon>
        <taxon>Amborella</taxon>
    </lineage>
</organism>
<dbReference type="GO" id="GO:0005179">
    <property type="term" value="F:hormone activity"/>
    <property type="evidence" value="ECO:0007669"/>
    <property type="project" value="UniProtKB-KW"/>
</dbReference>
<dbReference type="Pfam" id="PF05498">
    <property type="entry name" value="RALF"/>
    <property type="match status" value="1"/>
</dbReference>
<keyword evidence="2" id="KW-0372">Hormone</keyword>
<dbReference type="PANTHER" id="PTHR33136">
    <property type="entry name" value="RAPID ALKALINIZATION FACTOR-LIKE"/>
    <property type="match status" value="1"/>
</dbReference>
<reference evidence="7" key="1">
    <citation type="journal article" date="2013" name="Science">
        <title>The Amborella genome and the evolution of flowering plants.</title>
        <authorList>
            <consortium name="Amborella Genome Project"/>
        </authorList>
    </citation>
    <scope>NUCLEOTIDE SEQUENCE [LARGE SCALE GENOMIC DNA]</scope>
</reference>
<keyword evidence="4" id="KW-1015">Disulfide bond</keyword>
<evidence type="ECO:0000313" key="6">
    <source>
        <dbReference type="EMBL" id="ERN02908.1"/>
    </source>
</evidence>
<evidence type="ECO:0000256" key="1">
    <source>
        <dbReference type="ARBA" id="ARBA00009178"/>
    </source>
</evidence>
<feature type="signal peptide" evidence="5">
    <location>
        <begin position="1"/>
        <end position="23"/>
    </location>
</feature>
<evidence type="ECO:0000256" key="2">
    <source>
        <dbReference type="ARBA" id="ARBA00022702"/>
    </source>
</evidence>
<evidence type="ECO:0000256" key="3">
    <source>
        <dbReference type="ARBA" id="ARBA00022729"/>
    </source>
</evidence>
<dbReference type="Gramene" id="ERN02908">
    <property type="protein sequence ID" value="ERN02908"/>
    <property type="gene ID" value="AMTR_s00135p00065180"/>
</dbReference>
<keyword evidence="7" id="KW-1185">Reference proteome</keyword>
<dbReference type="GO" id="GO:0019722">
    <property type="term" value="P:calcium-mediated signaling"/>
    <property type="evidence" value="ECO:0000318"/>
    <property type="project" value="GO_Central"/>
</dbReference>
<evidence type="ECO:0000256" key="4">
    <source>
        <dbReference type="ARBA" id="ARBA00023157"/>
    </source>
</evidence>